<dbReference type="PROSITE" id="PS00383">
    <property type="entry name" value="TYR_PHOSPHATASE_1"/>
    <property type="match status" value="1"/>
</dbReference>
<dbReference type="InterPro" id="IPR000340">
    <property type="entry name" value="Dual-sp_phosphatase_cat-dom"/>
</dbReference>
<keyword evidence="8" id="KW-1185">Reference proteome</keyword>
<dbReference type="GO" id="GO:0051896">
    <property type="term" value="P:regulation of phosphatidylinositol 3-kinase/protein kinase B signal transduction"/>
    <property type="evidence" value="ECO:0007669"/>
    <property type="project" value="TreeGrafter"/>
</dbReference>
<accession>A0A7H9B7H5</accession>
<dbReference type="InterPro" id="IPR016130">
    <property type="entry name" value="Tyr_Pase_AS"/>
</dbReference>
<evidence type="ECO:0000256" key="3">
    <source>
        <dbReference type="ARBA" id="ARBA00022912"/>
    </source>
</evidence>
<dbReference type="PANTHER" id="PTHR12305:SF81">
    <property type="entry name" value="PHOSPHATIDYLINOSITOL 3,4,5-TRISPHOSPHATE 3-PHOSPHATASE AND DUAL-SPECIFICITY PROTEIN PHOSPHATASE PTEN"/>
    <property type="match status" value="1"/>
</dbReference>
<dbReference type="InterPro" id="IPR029023">
    <property type="entry name" value="Tensin_phosphatase"/>
</dbReference>
<dbReference type="PROSITE" id="PS51181">
    <property type="entry name" value="PPASE_TENSIN"/>
    <property type="match status" value="1"/>
</dbReference>
<dbReference type="GO" id="GO:0005886">
    <property type="term" value="C:plasma membrane"/>
    <property type="evidence" value="ECO:0007669"/>
    <property type="project" value="TreeGrafter"/>
</dbReference>
<reference evidence="7 8" key="1">
    <citation type="submission" date="2020-07" db="EMBL/GenBank/DDBJ databases">
        <title>The yeast mating-type switching endonuclease HO is a domesticated member of an unorthodox homing genetic element family.</title>
        <authorList>
            <person name="Coughlan A.Y."/>
            <person name="Lombardi L."/>
            <person name="Braun-Galleani S."/>
            <person name="Martos A.R."/>
            <person name="Galeote V."/>
            <person name="Bigey F."/>
            <person name="Dequin S."/>
            <person name="Byrne K.P."/>
            <person name="Wolfe K.H."/>
        </authorList>
    </citation>
    <scope>NUCLEOTIDE SEQUENCE [LARGE SCALE GENOMIC DNA]</scope>
    <source>
        <strain evidence="7 8">NRRL Y-6702</strain>
    </source>
</reference>
<keyword evidence="3" id="KW-0904">Protein phosphatase</keyword>
<proteinExistence type="predicted"/>
<dbReference type="AlphaFoldDB" id="A0A7H9B7H5"/>
<dbReference type="OrthoDB" id="16692at2759"/>
<dbReference type="GO" id="GO:0005634">
    <property type="term" value="C:nucleus"/>
    <property type="evidence" value="ECO:0007669"/>
    <property type="project" value="TreeGrafter"/>
</dbReference>
<evidence type="ECO:0000259" key="6">
    <source>
        <dbReference type="PROSITE" id="PS51181"/>
    </source>
</evidence>
<dbReference type="PROSITE" id="PS50055">
    <property type="entry name" value="TYR_PHOSPHATASE_PTP"/>
    <property type="match status" value="1"/>
</dbReference>
<dbReference type="InterPro" id="IPR051281">
    <property type="entry name" value="Dual-spec_lipid-protein_phosph"/>
</dbReference>
<dbReference type="InterPro" id="IPR020422">
    <property type="entry name" value="TYR_PHOSPHATASE_DUAL_dom"/>
</dbReference>
<evidence type="ECO:0000313" key="8">
    <source>
        <dbReference type="Proteomes" id="UP000509704"/>
    </source>
</evidence>
<dbReference type="SUPFAM" id="SSF52799">
    <property type="entry name" value="(Phosphotyrosine protein) phosphatases II"/>
    <property type="match status" value="1"/>
</dbReference>
<evidence type="ECO:0000259" key="4">
    <source>
        <dbReference type="PROSITE" id="PS50055"/>
    </source>
</evidence>
<name>A0A7H9B7H5_ZYGMR</name>
<dbReference type="KEGG" id="zmk:HG535_0G00880"/>
<dbReference type="EMBL" id="CP058610">
    <property type="protein sequence ID" value="QLG74204.1"/>
    <property type="molecule type" value="Genomic_DNA"/>
</dbReference>
<evidence type="ECO:0000313" key="7">
    <source>
        <dbReference type="EMBL" id="QLG74204.1"/>
    </source>
</evidence>
<dbReference type="Proteomes" id="UP000509704">
    <property type="component" value="Chromosome 7"/>
</dbReference>
<dbReference type="Pfam" id="PF00782">
    <property type="entry name" value="DSPc"/>
    <property type="match status" value="1"/>
</dbReference>
<dbReference type="GO" id="GO:0005829">
    <property type="term" value="C:cytosol"/>
    <property type="evidence" value="ECO:0007669"/>
    <property type="project" value="TreeGrafter"/>
</dbReference>
<dbReference type="SMART" id="SM00195">
    <property type="entry name" value="DSPc"/>
    <property type="match status" value="1"/>
</dbReference>
<feature type="domain" description="Tyrosine-protein phosphatase" evidence="4">
    <location>
        <begin position="1"/>
        <end position="187"/>
    </location>
</feature>
<dbReference type="CDD" id="cd14497">
    <property type="entry name" value="PTP_PTEN-like"/>
    <property type="match status" value="1"/>
</dbReference>
<gene>
    <name evidence="7" type="ORF">HG535_0G00880</name>
</gene>
<dbReference type="GO" id="GO:0016314">
    <property type="term" value="F:phosphatidylinositol-3,4,5-trisphosphate 3-phosphatase activity"/>
    <property type="evidence" value="ECO:0007669"/>
    <property type="project" value="UniProtKB-EC"/>
</dbReference>
<dbReference type="SMART" id="SM00404">
    <property type="entry name" value="PTPc_motif"/>
    <property type="match status" value="1"/>
</dbReference>
<feature type="domain" description="Phosphatase tensin-type" evidence="6">
    <location>
        <begin position="24"/>
        <end position="238"/>
    </location>
</feature>
<dbReference type="GO" id="GO:0042995">
    <property type="term" value="C:cell projection"/>
    <property type="evidence" value="ECO:0007669"/>
    <property type="project" value="TreeGrafter"/>
</dbReference>
<dbReference type="InterPro" id="IPR029021">
    <property type="entry name" value="Prot-tyrosine_phosphatase-like"/>
</dbReference>
<evidence type="ECO:0000259" key="5">
    <source>
        <dbReference type="PROSITE" id="PS50056"/>
    </source>
</evidence>
<dbReference type="GO" id="GO:0046856">
    <property type="term" value="P:phosphatidylinositol dephosphorylation"/>
    <property type="evidence" value="ECO:0007669"/>
    <property type="project" value="TreeGrafter"/>
</dbReference>
<dbReference type="InterPro" id="IPR000242">
    <property type="entry name" value="PTP_cat"/>
</dbReference>
<keyword evidence="2" id="KW-0378">Hydrolase</keyword>
<protein>
    <recommendedName>
        <fullName evidence="1">phosphatidylinositol-3,4,5-trisphosphate 3-phosphatase</fullName>
        <ecNumber evidence="1">3.1.3.67</ecNumber>
    </recommendedName>
</protein>
<evidence type="ECO:0000256" key="2">
    <source>
        <dbReference type="ARBA" id="ARBA00022801"/>
    </source>
</evidence>
<dbReference type="EC" id="3.1.3.67" evidence="1"/>
<dbReference type="InterPro" id="IPR003595">
    <property type="entry name" value="Tyr_Pase_cat"/>
</dbReference>
<dbReference type="InterPro" id="IPR000387">
    <property type="entry name" value="Tyr_Pase_dom"/>
</dbReference>
<dbReference type="GeneID" id="59237987"/>
<evidence type="ECO:0000256" key="1">
    <source>
        <dbReference type="ARBA" id="ARBA00013015"/>
    </source>
</evidence>
<dbReference type="Gene3D" id="3.90.190.10">
    <property type="entry name" value="Protein tyrosine phosphatase superfamily"/>
    <property type="match status" value="1"/>
</dbReference>
<feature type="domain" description="Tyrosine specific protein phosphatases" evidence="5">
    <location>
        <begin position="151"/>
        <end position="215"/>
    </location>
</feature>
<dbReference type="PANTHER" id="PTHR12305">
    <property type="entry name" value="PHOSPHATASE WITH HOMOLOGY TO TENSIN"/>
    <property type="match status" value="1"/>
</dbReference>
<dbReference type="PROSITE" id="PS50056">
    <property type="entry name" value="TYR_PHOSPHATASE_2"/>
    <property type="match status" value="1"/>
</dbReference>
<dbReference type="GO" id="GO:0004725">
    <property type="term" value="F:protein tyrosine phosphatase activity"/>
    <property type="evidence" value="ECO:0007669"/>
    <property type="project" value="InterPro"/>
</dbReference>
<dbReference type="GO" id="GO:0043491">
    <property type="term" value="P:phosphatidylinositol 3-kinase/protein kinase B signal transduction"/>
    <property type="evidence" value="ECO:0007669"/>
    <property type="project" value="TreeGrafter"/>
</dbReference>
<dbReference type="RefSeq" id="XP_037145929.1">
    <property type="nucleotide sequence ID" value="XM_037290034.1"/>
</dbReference>
<sequence>MTFRHTKIKPRNIFRLLYAAPMNVHKNELGLALDISYITPNIIVCSYPVTNFPRLMYRNSLEELVAFLNFHHGIGNWKIYNFKVEKCSSDYTDDDLIYSIQLSQYGSTERRLLPNANYATHNLTAEMFGENCIDQVLLRKGWLDHCPPPFLLLQEIIDDIYQHTSQSESSVAVLHCKMGKGRSGTVCIAYLMKYLESPLSDARDVFMDKRFRPGLSKGVTIVSQLRLLRYHELFLFYDPPLRASLLDQCARARFQLTSVYLSKPSSVILTHPYFASIKIQTFNRERDGLIDLAVLETDGELLYKSKEKGLTICLPLNVDLSDIRLEFGVISKSSNVMNSFTSLASYSHCWLNLYFETLRCSRDFSQTHFTLSELREEQRTGQEFLFVIKWSELDGVKGTTNRGLKLFDSITLKWKLL</sequence>
<organism evidence="7 8">
    <name type="scientific">Zygotorulaspora mrakii</name>
    <name type="common">Zygosaccharomyces mrakii</name>
    <dbReference type="NCBI Taxonomy" id="42260"/>
    <lineage>
        <taxon>Eukaryota</taxon>
        <taxon>Fungi</taxon>
        <taxon>Dikarya</taxon>
        <taxon>Ascomycota</taxon>
        <taxon>Saccharomycotina</taxon>
        <taxon>Saccharomycetes</taxon>
        <taxon>Saccharomycetales</taxon>
        <taxon>Saccharomycetaceae</taxon>
        <taxon>Zygotorulaspora</taxon>
    </lineage>
</organism>